<gene>
    <name evidence="2" type="ORF">JTE90_003448</name>
</gene>
<sequence>MHKILQQKNLENYEKAPLYLQVLQSYVNFQKPTPKPEMEHAGKVPKQDRPHIENADKSNKEYNDSIKLEEEIKNQLINKVPVRCKDTAEEILSFLKRENTVLSWTPQVFNDIDNMPDVEGTNDIDHLYSNMALFYLKLHAKHLVPNTVIQDINEQFSEVNKELSSISSNILMESLKSASIDDKIIEEVLNKFNNSSIEQLSFDNISAASNVSHEVAEQSMNAVSERKTTAKNLEWAHEFAIPWENLDHELIKSLEEGNRPSPSLRRKMIRTVADAIQKITEKPGKMALGIIARKMVNKYPSSLADSLCGEIVGEGYSSIHKQMEVRFDNLNRTSPFNLMRRKVKHQEESPSVNKRKLGVSDCYGTVNWQPPSLPIHETEETQNMKKITMQEMALTNPKNLDRAAVKKLLQETYYTVRIQINNGNSIASLKEEWPLLFSQEGIYDHFESLVGFDILEKFSDSVASKGFRLMSYLKSVSKVQKYKEKFQQWIGILELESCSENPNLCPLICLLMVYFKENIEDLFIAVDNHLKAHPNVDTIHGMSDSPSNQYRNKTMFYIISTVLKEDFPCIKKVTWNYTEAGHGKGAPDGIGGVLKRTADRIVAQGADLANYHTLFEALQKEVVGVKLTAVTKNEIIKCDNLLAGKPIYPFKGTAKVHQVTWSEAALKTSYRKLSCFDCSPGKCCKHYEIKPATKRSRCQGASKKSNPPQTSDHYTNITNTGNLENLQIGDWVVVIYDSNLYPGEITNIVGSEYEINAMEHTGKGVFKWPIKSDVCMYHQDDIKSKISAPLPCKKQSGSRTTKFYFQDYP</sequence>
<reference evidence="2 3" key="1">
    <citation type="journal article" date="2022" name="Nat. Ecol. Evol.">
        <title>A masculinizing supergene underlies an exaggerated male reproductive morph in a spider.</title>
        <authorList>
            <person name="Hendrickx F."/>
            <person name="De Corte Z."/>
            <person name="Sonet G."/>
            <person name="Van Belleghem S.M."/>
            <person name="Kostlbacher S."/>
            <person name="Vangestel C."/>
        </authorList>
    </citation>
    <scope>NUCLEOTIDE SEQUENCE [LARGE SCALE GENOMIC DNA]</scope>
    <source>
        <strain evidence="2">W744_W776</strain>
    </source>
</reference>
<dbReference type="PANTHER" id="PTHR31025:SF22">
    <property type="entry name" value="IP13529P"/>
    <property type="match status" value="1"/>
</dbReference>
<name>A0AAV6TXP5_9ARAC</name>
<dbReference type="AlphaFoldDB" id="A0AAV6TXP5"/>
<organism evidence="2 3">
    <name type="scientific">Oedothorax gibbosus</name>
    <dbReference type="NCBI Taxonomy" id="931172"/>
    <lineage>
        <taxon>Eukaryota</taxon>
        <taxon>Metazoa</taxon>
        <taxon>Ecdysozoa</taxon>
        <taxon>Arthropoda</taxon>
        <taxon>Chelicerata</taxon>
        <taxon>Arachnida</taxon>
        <taxon>Araneae</taxon>
        <taxon>Araneomorphae</taxon>
        <taxon>Entelegynae</taxon>
        <taxon>Araneoidea</taxon>
        <taxon>Linyphiidae</taxon>
        <taxon>Erigoninae</taxon>
        <taxon>Oedothorax</taxon>
    </lineage>
</organism>
<comment type="caution">
    <text evidence="2">The sequence shown here is derived from an EMBL/GenBank/DDBJ whole genome shotgun (WGS) entry which is preliminary data.</text>
</comment>
<feature type="region of interest" description="Disordered" evidence="1">
    <location>
        <begin position="31"/>
        <end position="58"/>
    </location>
</feature>
<keyword evidence="3" id="KW-1185">Reference proteome</keyword>
<evidence type="ECO:0000256" key="1">
    <source>
        <dbReference type="SAM" id="MobiDB-lite"/>
    </source>
</evidence>
<evidence type="ECO:0000313" key="3">
    <source>
        <dbReference type="Proteomes" id="UP000827092"/>
    </source>
</evidence>
<accession>A0AAV6TXP5</accession>
<dbReference type="PANTHER" id="PTHR31025">
    <property type="entry name" value="SI:CH211-196P9.1-RELATED"/>
    <property type="match status" value="1"/>
</dbReference>
<evidence type="ECO:0000313" key="2">
    <source>
        <dbReference type="EMBL" id="KAG8176820.1"/>
    </source>
</evidence>
<dbReference type="Proteomes" id="UP000827092">
    <property type="component" value="Unassembled WGS sequence"/>
</dbReference>
<feature type="compositionally biased region" description="Basic and acidic residues" evidence="1">
    <location>
        <begin position="34"/>
        <end position="58"/>
    </location>
</feature>
<dbReference type="EMBL" id="JAFNEN010000849">
    <property type="protein sequence ID" value="KAG8176820.1"/>
    <property type="molecule type" value="Genomic_DNA"/>
</dbReference>
<proteinExistence type="predicted"/>
<protein>
    <submittedName>
        <fullName evidence="2">Uncharacterized protein</fullName>
    </submittedName>
</protein>